<dbReference type="Pfam" id="PF14501">
    <property type="entry name" value="HATPase_c_5"/>
    <property type="match status" value="1"/>
</dbReference>
<feature type="transmembrane region" description="Helical" evidence="1">
    <location>
        <begin position="177"/>
        <end position="196"/>
    </location>
</feature>
<proteinExistence type="predicted"/>
<feature type="transmembrane region" description="Helical" evidence="1">
    <location>
        <begin position="143"/>
        <end position="165"/>
    </location>
</feature>
<evidence type="ECO:0000313" key="3">
    <source>
        <dbReference type="EMBL" id="MFD2411881.1"/>
    </source>
</evidence>
<dbReference type="GO" id="GO:0005524">
    <property type="term" value="F:ATP binding"/>
    <property type="evidence" value="ECO:0007669"/>
    <property type="project" value="UniProtKB-KW"/>
</dbReference>
<feature type="transmembrane region" description="Helical" evidence="1">
    <location>
        <begin position="38"/>
        <end position="55"/>
    </location>
</feature>
<organism evidence="3 4">
    <name type="scientific">Paenibacillus rhizoplanae</name>
    <dbReference type="NCBI Taxonomy" id="1917181"/>
    <lineage>
        <taxon>Bacteria</taxon>
        <taxon>Bacillati</taxon>
        <taxon>Bacillota</taxon>
        <taxon>Bacilli</taxon>
        <taxon>Bacillales</taxon>
        <taxon>Paenibacillaceae</taxon>
        <taxon>Paenibacillus</taxon>
    </lineage>
</organism>
<feature type="transmembrane region" description="Helical" evidence="1">
    <location>
        <begin position="111"/>
        <end position="131"/>
    </location>
</feature>
<feature type="transmembrane region" description="Helical" evidence="1">
    <location>
        <begin position="86"/>
        <end position="105"/>
    </location>
</feature>
<comment type="caution">
    <text evidence="3">The sequence shown here is derived from an EMBL/GenBank/DDBJ whole genome shotgun (WGS) entry which is preliminary data.</text>
</comment>
<feature type="domain" description="Sensor histidine kinase NatK-like C-terminal" evidence="2">
    <location>
        <begin position="315"/>
        <end position="421"/>
    </location>
</feature>
<keyword evidence="1" id="KW-1133">Transmembrane helix</keyword>
<keyword evidence="1" id="KW-0812">Transmembrane</keyword>
<name>A0ABW5FDB3_9BACL</name>
<evidence type="ECO:0000313" key="4">
    <source>
        <dbReference type="Proteomes" id="UP001597448"/>
    </source>
</evidence>
<dbReference type="InterPro" id="IPR032834">
    <property type="entry name" value="NatK-like_C"/>
</dbReference>
<evidence type="ECO:0000259" key="2">
    <source>
        <dbReference type="Pfam" id="PF14501"/>
    </source>
</evidence>
<evidence type="ECO:0000256" key="1">
    <source>
        <dbReference type="SAM" id="Phobius"/>
    </source>
</evidence>
<accession>A0ABW5FDB3</accession>
<dbReference type="EMBL" id="JBHUKY010000032">
    <property type="protein sequence ID" value="MFD2411881.1"/>
    <property type="molecule type" value="Genomic_DNA"/>
</dbReference>
<keyword evidence="3" id="KW-0067">ATP-binding</keyword>
<dbReference type="SUPFAM" id="SSF55874">
    <property type="entry name" value="ATPase domain of HSP90 chaperone/DNA topoisomerase II/histidine kinase"/>
    <property type="match status" value="1"/>
</dbReference>
<dbReference type="Gene3D" id="3.30.565.10">
    <property type="entry name" value="Histidine kinase-like ATPase, C-terminal domain"/>
    <property type="match status" value="1"/>
</dbReference>
<sequence length="438" mass="48954">MNSVLLDEIIYLAVLPLLAVILHLFFSRFFTCRVESRLRLTVLYILYIGVQALLHHSSLPALPLMAGNIGLILGLSLLYRASTAWRLYAVVFISALIILSDAAVPLPRTDFGYRLSLLCSKLLMLLLVLLLRRLVKGEGQGQLTGWLGSVAFLCPCLSIAVLLQLSGSPFFQLYPQLFPVVPALLLAINLLIFLLIDRVLSAQSERSQRLLLEQQNSYYVNQYHRNREFQQEALRFRHDFNHILLGLRSRVLSGEEGASTAELDALLGWTGHAQAYCNTGNPVIDSILDYKQREAAAAEIDLRLELSLPPRLMLNTALISVILGNAFDNALEAASLIPKEQGAERYIAIHMHYLNDSLFIRILNPYSGSVLQGPNGELLTTKSDKRSHGIGLRNIRQTMEQAGGLFQFTYSGQLFQLELVLFHIERDERGGGRVSEGE</sequence>
<feature type="transmembrane region" description="Helical" evidence="1">
    <location>
        <begin position="61"/>
        <end position="79"/>
    </location>
</feature>
<keyword evidence="1" id="KW-0472">Membrane</keyword>
<keyword evidence="4" id="KW-1185">Reference proteome</keyword>
<reference evidence="4" key="1">
    <citation type="journal article" date="2019" name="Int. J. Syst. Evol. Microbiol.">
        <title>The Global Catalogue of Microorganisms (GCM) 10K type strain sequencing project: providing services to taxonomists for standard genome sequencing and annotation.</title>
        <authorList>
            <consortium name="The Broad Institute Genomics Platform"/>
            <consortium name="The Broad Institute Genome Sequencing Center for Infectious Disease"/>
            <person name="Wu L."/>
            <person name="Ma J."/>
        </authorList>
    </citation>
    <scope>NUCLEOTIDE SEQUENCE [LARGE SCALE GENOMIC DNA]</scope>
    <source>
        <strain evidence="4">CCM 8725</strain>
    </source>
</reference>
<dbReference type="Proteomes" id="UP001597448">
    <property type="component" value="Unassembled WGS sequence"/>
</dbReference>
<dbReference type="CDD" id="cd16935">
    <property type="entry name" value="HATPase_AgrC-ComD-like"/>
    <property type="match status" value="1"/>
</dbReference>
<dbReference type="RefSeq" id="WP_209993311.1">
    <property type="nucleotide sequence ID" value="NZ_JBHUKY010000032.1"/>
</dbReference>
<gene>
    <name evidence="3" type="ORF">ACFSX3_18480</name>
</gene>
<dbReference type="InterPro" id="IPR036890">
    <property type="entry name" value="HATPase_C_sf"/>
</dbReference>
<protein>
    <submittedName>
        <fullName evidence="3">ATP-binding protein</fullName>
    </submittedName>
</protein>
<keyword evidence="3" id="KW-0547">Nucleotide-binding</keyword>
<feature type="transmembrane region" description="Helical" evidence="1">
    <location>
        <begin position="6"/>
        <end position="26"/>
    </location>
</feature>